<keyword evidence="1" id="KW-1133">Transmembrane helix</keyword>
<feature type="transmembrane region" description="Helical" evidence="1">
    <location>
        <begin position="127"/>
        <end position="144"/>
    </location>
</feature>
<feature type="transmembrane region" description="Helical" evidence="1">
    <location>
        <begin position="193"/>
        <end position="214"/>
    </location>
</feature>
<keyword evidence="1" id="KW-0472">Membrane</keyword>
<feature type="transmembrane region" description="Helical" evidence="1">
    <location>
        <begin position="156"/>
        <end position="187"/>
    </location>
</feature>
<proteinExistence type="predicted"/>
<keyword evidence="3" id="KW-1185">Reference proteome</keyword>
<comment type="caution">
    <text evidence="2">The sequence shown here is derived from an EMBL/GenBank/DDBJ whole genome shotgun (WGS) entry which is preliminary data.</text>
</comment>
<protein>
    <recommendedName>
        <fullName evidence="4">Glycosyltransferase RgtA/B/C/D-like domain-containing protein</fullName>
    </recommendedName>
</protein>
<evidence type="ECO:0008006" key="4">
    <source>
        <dbReference type="Google" id="ProtNLM"/>
    </source>
</evidence>
<feature type="transmembrane region" description="Helical" evidence="1">
    <location>
        <begin position="226"/>
        <end position="244"/>
    </location>
</feature>
<feature type="transmembrane region" description="Helical" evidence="1">
    <location>
        <begin position="264"/>
        <end position="284"/>
    </location>
</feature>
<feature type="transmembrane region" description="Helical" evidence="1">
    <location>
        <begin position="5"/>
        <end position="24"/>
    </location>
</feature>
<feature type="transmembrane region" description="Helical" evidence="1">
    <location>
        <begin position="293"/>
        <end position="311"/>
    </location>
</feature>
<dbReference type="Proteomes" id="UP001302573">
    <property type="component" value="Unassembled WGS sequence"/>
</dbReference>
<sequence length="369" mass="41918">MIYMLVFAAIVVAKILVYLVLLFHPGMLDVGGNDSVYYDAYAQGANLAASSAWPEILRGLHDVGLYSREGVSFFLMLLSAILIPVLVARLSLMSRHWRDQRVGWMVLLIVSLYPTIFYYALDIYRDVLMLFVFVVGLFCVRSSVSSESQAVRLVAFLMAFIVAASLFGLRAYLGVAFALSLVVFHFFKFQRFSLVFHVVPLLLVLNGLFAVGLLRPLMQYRALFNNVEGGTNLGIRFDSVYYFIPDYLHSFFSQMLGLFFPGPLAVLFFIMESLPVIFALMYLFKNRKYASRFVDFIVVFFFAYSTIWLLGNDNLGTAIRLRIYNYICVVIACALVYQAKQRALARHSSAQEQATPVPFGSRLYKDLQK</sequence>
<accession>A0ABU5VBK8</accession>
<reference evidence="2 3" key="1">
    <citation type="submission" date="2023-12" db="EMBL/GenBank/DDBJ databases">
        <title>Pseudomonas machongensis sp. nov., isolated from wilted pepper plants (Capsicum annuum).</title>
        <authorList>
            <person name="Qiu M."/>
            <person name="Li Y."/>
            <person name="Liu Q."/>
            <person name="Zhang X."/>
            <person name="Huang Y."/>
            <person name="Guo R."/>
            <person name="Hu M."/>
            <person name="Zhou J."/>
            <person name="Zhou X."/>
        </authorList>
    </citation>
    <scope>NUCLEOTIDE SEQUENCE [LARGE SCALE GENOMIC DNA]</scope>
    <source>
        <strain evidence="2 3">MH2</strain>
    </source>
</reference>
<keyword evidence="1" id="KW-0812">Transmembrane</keyword>
<dbReference type="RefSeq" id="WP_323452194.1">
    <property type="nucleotide sequence ID" value="NZ_JAYFUI010000033.1"/>
</dbReference>
<name>A0ABU5VBK8_9PSED</name>
<feature type="transmembrane region" description="Helical" evidence="1">
    <location>
        <begin position="70"/>
        <end position="90"/>
    </location>
</feature>
<dbReference type="EMBL" id="JAYFUI010000033">
    <property type="protein sequence ID" value="MEA5669845.1"/>
    <property type="molecule type" value="Genomic_DNA"/>
</dbReference>
<evidence type="ECO:0000313" key="3">
    <source>
        <dbReference type="Proteomes" id="UP001302573"/>
    </source>
</evidence>
<evidence type="ECO:0000313" key="2">
    <source>
        <dbReference type="EMBL" id="MEA5669845.1"/>
    </source>
</evidence>
<evidence type="ECO:0000256" key="1">
    <source>
        <dbReference type="SAM" id="Phobius"/>
    </source>
</evidence>
<gene>
    <name evidence="2" type="ORF">VA602_00665</name>
</gene>
<organism evidence="2 3">
    <name type="scientific">Pseudomonas machongensis</name>
    <dbReference type="NCBI Taxonomy" id="3110229"/>
    <lineage>
        <taxon>Bacteria</taxon>
        <taxon>Pseudomonadati</taxon>
        <taxon>Pseudomonadota</taxon>
        <taxon>Gammaproteobacteria</taxon>
        <taxon>Pseudomonadales</taxon>
        <taxon>Pseudomonadaceae</taxon>
        <taxon>Pseudomonas</taxon>
    </lineage>
</organism>
<feature type="transmembrane region" description="Helical" evidence="1">
    <location>
        <begin position="323"/>
        <end position="339"/>
    </location>
</feature>
<feature type="transmembrane region" description="Helical" evidence="1">
    <location>
        <begin position="102"/>
        <end position="121"/>
    </location>
</feature>